<dbReference type="SUPFAM" id="SSF52200">
    <property type="entry name" value="Toll/Interleukin receptor TIR domain"/>
    <property type="match status" value="1"/>
</dbReference>
<protein>
    <recommendedName>
        <fullName evidence="1">ADP-ribosyl cyclase/cyclic ADP-ribose hydrolase</fullName>
        <ecNumber evidence="1">3.2.2.6</ecNumber>
    </recommendedName>
</protein>
<evidence type="ECO:0000256" key="2">
    <source>
        <dbReference type="ARBA" id="ARBA00022614"/>
    </source>
</evidence>
<evidence type="ECO:0000256" key="6">
    <source>
        <dbReference type="ARBA" id="ARBA00047304"/>
    </source>
</evidence>
<dbReference type="InterPro" id="IPR042197">
    <property type="entry name" value="Apaf_helical"/>
</dbReference>
<dbReference type="FunFam" id="3.40.50.10140:FF:000007">
    <property type="entry name" value="Disease resistance protein (TIR-NBS-LRR class)"/>
    <property type="match status" value="1"/>
</dbReference>
<dbReference type="SUPFAM" id="SSF52058">
    <property type="entry name" value="L domain-like"/>
    <property type="match status" value="1"/>
</dbReference>
<evidence type="ECO:0000256" key="3">
    <source>
        <dbReference type="ARBA" id="ARBA00022737"/>
    </source>
</evidence>
<reference evidence="8 9" key="1">
    <citation type="journal article" date="2013" name="Nat. Genet.">
        <title>The high-quality draft genome of peach (Prunus persica) identifies unique patterns of genetic diversity, domestication and genome evolution.</title>
        <authorList>
            <consortium name="International Peach Genome Initiative"/>
            <person name="Verde I."/>
            <person name="Abbott A.G."/>
            <person name="Scalabrin S."/>
            <person name="Jung S."/>
            <person name="Shu S."/>
            <person name="Marroni F."/>
            <person name="Zhebentyayeva T."/>
            <person name="Dettori M.T."/>
            <person name="Grimwood J."/>
            <person name="Cattonaro F."/>
            <person name="Zuccolo A."/>
            <person name="Rossini L."/>
            <person name="Jenkins J."/>
            <person name="Vendramin E."/>
            <person name="Meisel L.A."/>
            <person name="Decroocq V."/>
            <person name="Sosinski B."/>
            <person name="Prochnik S."/>
            <person name="Mitros T."/>
            <person name="Policriti A."/>
            <person name="Cipriani G."/>
            <person name="Dondini L."/>
            <person name="Ficklin S."/>
            <person name="Goodstein D.M."/>
            <person name="Xuan P."/>
            <person name="Del Fabbro C."/>
            <person name="Aramini V."/>
            <person name="Copetti D."/>
            <person name="Gonzalez S."/>
            <person name="Horner D.S."/>
            <person name="Falchi R."/>
            <person name="Lucas S."/>
            <person name="Mica E."/>
            <person name="Maldonado J."/>
            <person name="Lazzari B."/>
            <person name="Bielenberg D."/>
            <person name="Pirona R."/>
            <person name="Miculan M."/>
            <person name="Barakat A."/>
            <person name="Testolin R."/>
            <person name="Stella A."/>
            <person name="Tartarini S."/>
            <person name="Tonutti P."/>
            <person name="Arus P."/>
            <person name="Orellana A."/>
            <person name="Wells C."/>
            <person name="Main D."/>
            <person name="Vizzotto G."/>
            <person name="Silva H."/>
            <person name="Salamini F."/>
            <person name="Schmutz J."/>
            <person name="Morgante M."/>
            <person name="Rokhsar D.S."/>
        </authorList>
    </citation>
    <scope>NUCLEOTIDE SEQUENCE [LARGE SCALE GENOMIC DNA]</scope>
    <source>
        <strain evidence="9">cv. Nemared</strain>
    </source>
</reference>
<comment type="catalytic activity">
    <reaction evidence="6">
        <text>NAD(+) + H2O = ADP-D-ribose + nicotinamide + H(+)</text>
        <dbReference type="Rhea" id="RHEA:16301"/>
        <dbReference type="ChEBI" id="CHEBI:15377"/>
        <dbReference type="ChEBI" id="CHEBI:15378"/>
        <dbReference type="ChEBI" id="CHEBI:17154"/>
        <dbReference type="ChEBI" id="CHEBI:57540"/>
        <dbReference type="ChEBI" id="CHEBI:57967"/>
        <dbReference type="EC" id="3.2.2.6"/>
    </reaction>
    <physiologicalReaction direction="left-to-right" evidence="6">
        <dbReference type="Rhea" id="RHEA:16302"/>
    </physiologicalReaction>
</comment>
<dbReference type="GO" id="GO:0043531">
    <property type="term" value="F:ADP binding"/>
    <property type="evidence" value="ECO:0007669"/>
    <property type="project" value="InterPro"/>
</dbReference>
<proteinExistence type="predicted"/>
<evidence type="ECO:0000256" key="4">
    <source>
        <dbReference type="ARBA" id="ARBA00022801"/>
    </source>
</evidence>
<gene>
    <name evidence="8" type="ORF">PRUPE_2G060400</name>
</gene>
<dbReference type="Gene3D" id="3.40.50.300">
    <property type="entry name" value="P-loop containing nucleotide triphosphate hydrolases"/>
    <property type="match status" value="1"/>
</dbReference>
<dbReference type="InterPro" id="IPR000157">
    <property type="entry name" value="TIR_dom"/>
</dbReference>
<sequence length="1062" mass="120203">MAASSAPPAPILHPQEKYDVFLSFRGADTRYTITSHLHAALRGKKIKTYIDDKLERGDEIAPALVEAIHKSKLSVIIFSKNYASSTWCLDELVHILGCRERDGQFVIPIFYDIESSHVRKQLGSYADAFAKHEQRWKDSVDKVLMWRYALEKAANLSGFDNSNKTRTEAYLVETVVEDILTKLNRKSSSDLKGLVAIESQIEQIESSLCIDSPEVCFVGIWGIGGIGKTTLAGAVYNRLSSKFKASCFLANVREESEKHGLNHLRNKLLRVLLEDENLTIDTPSIGSTFVGERLCRTKVDDDKIYKVKGLHCDEALQLFHLHAFKNNSPRTDYAELSKMVVDYAEGIPLALKIFGSSFLHCKSKEEWENELKKLKNFPSKRIQNVLRLSYDGLEKNEKEIFLDIACFYKGMNVDFVKRMLDIRGFFVVGIGVLIDTSLISISTSYCLEMHDLVQEIGWEIVREQCIEPGKRDRLFIAEDVCHVLKNNTATAMVQAISFNTSNIRELHLNHAAFKKMYNLRLLEIYDSSYGQKYCKLYLSQGLQTLPESLRYLYWDGYPLKSLPSKFSPENLVELKMPRSLVKQLWEEDLIYLGNLKLIDLSFCKHLTELPDLSQSRKMEHINLYGCTSLVRIPSCLQYLGNLTFLDLGCCSNLKYLQEMPGNIELLNLESTAIEELPSSVWSNKKLSFLNIQRCKYLKNLPSSSCKLKCFGFRLGGCSSLVKQLPMEIENLIGLQTLNLRRCKDLEFVPDSIYDLNCLKTLSFYGCLKLKSLPPFSIGLCSLEELNLGYCNILQVPDPLVCLTSLRSLNLSGTRIQSLPASIKQASQLRYLWLTNCKRLPSLPELPVLRHLEAHGCTSLKNAWRNMMGEAQLRIMQMATASSNPTDDVYFGYGPAIPSVSIVCPGNEIPNWFSYQNEGSSINITLPPNWFRTDLLGLALSLVVEFNNYNVKRAGFACTANFKSSNGEGHEISCHLHRLYKGISSSGRNNFNSDYVFAWYTASMLVAAARYSSGTGFDNVTEASIDFFLMDLNGFPLKDYKVQVKKCGLWLLYAEDAENLMSC</sequence>
<dbReference type="SMART" id="SM00255">
    <property type="entry name" value="TIR"/>
    <property type="match status" value="1"/>
</dbReference>
<dbReference type="Pfam" id="PF23282">
    <property type="entry name" value="WHD_ROQ1"/>
    <property type="match status" value="1"/>
</dbReference>
<dbReference type="PANTHER" id="PTHR11017:SF574">
    <property type="entry name" value="ADP-RIBOSYL CYCLASE_CYCLIC ADP-RIBOSE HYDROLASE"/>
    <property type="match status" value="1"/>
</dbReference>
<dbReference type="PROSITE" id="PS51450">
    <property type="entry name" value="LRR"/>
    <property type="match status" value="1"/>
</dbReference>
<dbReference type="Pfam" id="PF20160">
    <property type="entry name" value="C-JID"/>
    <property type="match status" value="1"/>
</dbReference>
<dbReference type="InterPro" id="IPR027417">
    <property type="entry name" value="P-loop_NTPase"/>
</dbReference>
<dbReference type="Gene3D" id="3.80.10.10">
    <property type="entry name" value="Ribonuclease Inhibitor"/>
    <property type="match status" value="2"/>
</dbReference>
<dbReference type="Gramene" id="ONI21336">
    <property type="protein sequence ID" value="ONI21336"/>
    <property type="gene ID" value="PRUPE_2G060400"/>
</dbReference>
<keyword evidence="4" id="KW-0378">Hydrolase</keyword>
<dbReference type="PROSITE" id="PS50104">
    <property type="entry name" value="TIR"/>
    <property type="match status" value="1"/>
</dbReference>
<keyword evidence="2" id="KW-0433">Leucine-rich repeat</keyword>
<keyword evidence="9" id="KW-1185">Reference proteome</keyword>
<evidence type="ECO:0000259" key="7">
    <source>
        <dbReference type="PROSITE" id="PS50104"/>
    </source>
</evidence>
<evidence type="ECO:0000313" key="8">
    <source>
        <dbReference type="EMBL" id="ONI21336.1"/>
    </source>
</evidence>
<dbReference type="AlphaFoldDB" id="A0A251QBW3"/>
<dbReference type="Gene3D" id="1.10.8.430">
    <property type="entry name" value="Helical domain of apoptotic protease-activating factors"/>
    <property type="match status" value="1"/>
</dbReference>
<evidence type="ECO:0000256" key="5">
    <source>
        <dbReference type="ARBA" id="ARBA00023027"/>
    </source>
</evidence>
<dbReference type="PANTHER" id="PTHR11017">
    <property type="entry name" value="LEUCINE-RICH REPEAT-CONTAINING PROTEIN"/>
    <property type="match status" value="1"/>
</dbReference>
<dbReference type="PRINTS" id="PR00364">
    <property type="entry name" value="DISEASERSIST"/>
</dbReference>
<evidence type="ECO:0000256" key="1">
    <source>
        <dbReference type="ARBA" id="ARBA00011982"/>
    </source>
</evidence>
<dbReference type="InterPro" id="IPR035897">
    <property type="entry name" value="Toll_tir_struct_dom_sf"/>
</dbReference>
<dbReference type="Gene3D" id="3.40.50.10140">
    <property type="entry name" value="Toll/interleukin-1 receptor homology (TIR) domain"/>
    <property type="match status" value="1"/>
</dbReference>
<keyword evidence="3" id="KW-0677">Repeat</keyword>
<dbReference type="InterPro" id="IPR044974">
    <property type="entry name" value="Disease_R_plants"/>
</dbReference>
<feature type="domain" description="TIR" evidence="7">
    <location>
        <begin position="16"/>
        <end position="183"/>
    </location>
</feature>
<keyword evidence="5" id="KW-0520">NAD</keyword>
<dbReference type="GO" id="GO:0006952">
    <property type="term" value="P:defense response"/>
    <property type="evidence" value="ECO:0007669"/>
    <property type="project" value="InterPro"/>
</dbReference>
<dbReference type="GO" id="GO:0061809">
    <property type="term" value="F:NAD+ nucleosidase activity, cyclic ADP-ribose generating"/>
    <property type="evidence" value="ECO:0007669"/>
    <property type="project" value="UniProtKB-EC"/>
</dbReference>
<dbReference type="Pfam" id="PF00931">
    <property type="entry name" value="NB-ARC"/>
    <property type="match status" value="1"/>
</dbReference>
<dbReference type="InterPro" id="IPR001611">
    <property type="entry name" value="Leu-rich_rpt"/>
</dbReference>
<dbReference type="InterPro" id="IPR058192">
    <property type="entry name" value="WHD_ROQ1-like"/>
</dbReference>
<dbReference type="InterPro" id="IPR002182">
    <property type="entry name" value="NB-ARC"/>
</dbReference>
<name>A0A251QBW3_PRUPE</name>
<organism evidence="8 9">
    <name type="scientific">Prunus persica</name>
    <name type="common">Peach</name>
    <name type="synonym">Amygdalus persica</name>
    <dbReference type="NCBI Taxonomy" id="3760"/>
    <lineage>
        <taxon>Eukaryota</taxon>
        <taxon>Viridiplantae</taxon>
        <taxon>Streptophyta</taxon>
        <taxon>Embryophyta</taxon>
        <taxon>Tracheophyta</taxon>
        <taxon>Spermatophyta</taxon>
        <taxon>Magnoliopsida</taxon>
        <taxon>eudicotyledons</taxon>
        <taxon>Gunneridae</taxon>
        <taxon>Pentapetalae</taxon>
        <taxon>rosids</taxon>
        <taxon>fabids</taxon>
        <taxon>Rosales</taxon>
        <taxon>Rosaceae</taxon>
        <taxon>Amygdaloideae</taxon>
        <taxon>Amygdaleae</taxon>
        <taxon>Prunus</taxon>
    </lineage>
</organism>
<dbReference type="GO" id="GO:0007165">
    <property type="term" value="P:signal transduction"/>
    <property type="evidence" value="ECO:0007669"/>
    <property type="project" value="InterPro"/>
</dbReference>
<dbReference type="SUPFAM" id="SSF52540">
    <property type="entry name" value="P-loop containing nucleoside triphosphate hydrolases"/>
    <property type="match status" value="1"/>
</dbReference>
<dbReference type="EC" id="3.2.2.6" evidence="1"/>
<dbReference type="FunFam" id="1.10.8.430:FF:000002">
    <property type="entry name" value="Disease resistance protein (TIR-NBS-LRR class)"/>
    <property type="match status" value="1"/>
</dbReference>
<dbReference type="InterPro" id="IPR045344">
    <property type="entry name" value="C-JID"/>
</dbReference>
<evidence type="ECO:0000313" key="9">
    <source>
        <dbReference type="Proteomes" id="UP000006882"/>
    </source>
</evidence>
<dbReference type="EMBL" id="CM007652">
    <property type="protein sequence ID" value="ONI21336.1"/>
    <property type="molecule type" value="Genomic_DNA"/>
</dbReference>
<dbReference type="InterPro" id="IPR032675">
    <property type="entry name" value="LRR_dom_sf"/>
</dbReference>
<dbReference type="Proteomes" id="UP000006882">
    <property type="component" value="Chromosome G2"/>
</dbReference>
<accession>A0A251QBW3</accession>
<dbReference type="Pfam" id="PF01582">
    <property type="entry name" value="TIR"/>
    <property type="match status" value="1"/>
</dbReference>